<dbReference type="PROSITE" id="PS51257">
    <property type="entry name" value="PROKAR_LIPOPROTEIN"/>
    <property type="match status" value="1"/>
</dbReference>
<feature type="chain" id="PRO_5041993209" description="Protease" evidence="2">
    <location>
        <begin position="20"/>
        <end position="178"/>
    </location>
</feature>
<evidence type="ECO:0000256" key="2">
    <source>
        <dbReference type="SAM" id="SignalP"/>
    </source>
</evidence>
<gene>
    <name evidence="3" type="ORF">QNI16_14760</name>
</gene>
<proteinExistence type="predicted"/>
<dbReference type="RefSeq" id="WP_313979971.1">
    <property type="nucleotide sequence ID" value="NZ_JASJOS010000006.1"/>
</dbReference>
<feature type="signal peptide" evidence="2">
    <location>
        <begin position="1"/>
        <end position="19"/>
    </location>
</feature>
<name>A0AAE3U9I7_9BACT</name>
<feature type="compositionally biased region" description="Low complexity" evidence="1">
    <location>
        <begin position="24"/>
        <end position="41"/>
    </location>
</feature>
<accession>A0AAE3U9I7</accession>
<feature type="region of interest" description="Disordered" evidence="1">
    <location>
        <begin position="21"/>
        <end position="54"/>
    </location>
</feature>
<evidence type="ECO:0008006" key="5">
    <source>
        <dbReference type="Google" id="ProtNLM"/>
    </source>
</evidence>
<dbReference type="Proteomes" id="UP001241110">
    <property type="component" value="Unassembled WGS sequence"/>
</dbReference>
<sequence>MIRQISLSLLIVAALSAGCQNQKSDNSTSESPSSDSSATVSQEPTNSGKLETRLGMAGKSFTKDSVLLSFTVINHADSAQRFCKWETPFEPRLGKYLEVMHENGTEAIFKGAMARRVMPPPAETYIEVAPHDSVRTVFNLPDNYAITTGQYTVKYSGGGVSGLDAGNEIKIKIKISNP</sequence>
<protein>
    <recommendedName>
        <fullName evidence="5">Protease</fullName>
    </recommendedName>
</protein>
<reference evidence="3" key="1">
    <citation type="submission" date="2023-05" db="EMBL/GenBank/DDBJ databases">
        <authorList>
            <person name="Zhang X."/>
        </authorList>
    </citation>
    <scope>NUCLEOTIDE SEQUENCE</scope>
    <source>
        <strain evidence="3">YF14B1</strain>
    </source>
</reference>
<organism evidence="3 4">
    <name type="scientific">Xanthocytophaga flava</name>
    <dbReference type="NCBI Taxonomy" id="3048013"/>
    <lineage>
        <taxon>Bacteria</taxon>
        <taxon>Pseudomonadati</taxon>
        <taxon>Bacteroidota</taxon>
        <taxon>Cytophagia</taxon>
        <taxon>Cytophagales</taxon>
        <taxon>Rhodocytophagaceae</taxon>
        <taxon>Xanthocytophaga</taxon>
    </lineage>
</organism>
<evidence type="ECO:0000313" key="3">
    <source>
        <dbReference type="EMBL" id="MDJ1481759.1"/>
    </source>
</evidence>
<comment type="caution">
    <text evidence="3">The sequence shown here is derived from an EMBL/GenBank/DDBJ whole genome shotgun (WGS) entry which is preliminary data.</text>
</comment>
<evidence type="ECO:0000256" key="1">
    <source>
        <dbReference type="SAM" id="MobiDB-lite"/>
    </source>
</evidence>
<dbReference type="AlphaFoldDB" id="A0AAE3U9I7"/>
<dbReference type="EMBL" id="JASJOS010000006">
    <property type="protein sequence ID" value="MDJ1481759.1"/>
    <property type="molecule type" value="Genomic_DNA"/>
</dbReference>
<dbReference type="Gene3D" id="2.60.40.2970">
    <property type="match status" value="1"/>
</dbReference>
<keyword evidence="2" id="KW-0732">Signal</keyword>
<evidence type="ECO:0000313" key="4">
    <source>
        <dbReference type="Proteomes" id="UP001241110"/>
    </source>
</evidence>